<keyword evidence="2" id="KW-0812">Transmembrane</keyword>
<feature type="compositionally biased region" description="Basic and acidic residues" evidence="1">
    <location>
        <begin position="167"/>
        <end position="186"/>
    </location>
</feature>
<dbReference type="EMBL" id="LMWV01000032">
    <property type="protein sequence ID" value="KUN60134.1"/>
    <property type="molecule type" value="Genomic_DNA"/>
</dbReference>
<feature type="compositionally biased region" description="Pro residues" evidence="1">
    <location>
        <begin position="129"/>
        <end position="161"/>
    </location>
</feature>
<name>A0A124HW10_9ACTN</name>
<accession>A0A124HW10</accession>
<keyword evidence="2" id="KW-0472">Membrane</keyword>
<feature type="transmembrane region" description="Helical" evidence="2">
    <location>
        <begin position="81"/>
        <end position="99"/>
    </location>
</feature>
<dbReference type="Proteomes" id="UP000054375">
    <property type="component" value="Unassembled WGS sequence"/>
</dbReference>
<evidence type="ECO:0008006" key="5">
    <source>
        <dbReference type="Google" id="ProtNLM"/>
    </source>
</evidence>
<comment type="caution">
    <text evidence="3">The sequence shown here is derived from an EMBL/GenBank/DDBJ whole genome shotgun (WGS) entry which is preliminary data.</text>
</comment>
<organism evidence="3 4">
    <name type="scientific">Streptomyces griseorubiginosus</name>
    <dbReference type="NCBI Taxonomy" id="67304"/>
    <lineage>
        <taxon>Bacteria</taxon>
        <taxon>Bacillati</taxon>
        <taxon>Actinomycetota</taxon>
        <taxon>Actinomycetes</taxon>
        <taxon>Kitasatosporales</taxon>
        <taxon>Streptomycetaceae</taxon>
        <taxon>Streptomyces</taxon>
    </lineage>
</organism>
<proteinExistence type="predicted"/>
<feature type="region of interest" description="Disordered" evidence="1">
    <location>
        <begin position="113"/>
        <end position="211"/>
    </location>
</feature>
<feature type="compositionally biased region" description="Gly residues" evidence="1">
    <location>
        <begin position="187"/>
        <end position="203"/>
    </location>
</feature>
<evidence type="ECO:0000256" key="1">
    <source>
        <dbReference type="SAM" id="MobiDB-lite"/>
    </source>
</evidence>
<feature type="transmembrane region" description="Helical" evidence="2">
    <location>
        <begin position="17"/>
        <end position="40"/>
    </location>
</feature>
<gene>
    <name evidence="3" type="ORF">AQJ54_37280</name>
</gene>
<evidence type="ECO:0000313" key="4">
    <source>
        <dbReference type="Proteomes" id="UP000054375"/>
    </source>
</evidence>
<keyword evidence="2" id="KW-1133">Transmembrane helix</keyword>
<evidence type="ECO:0000313" key="3">
    <source>
        <dbReference type="EMBL" id="KUN60134.1"/>
    </source>
</evidence>
<dbReference type="AlphaFoldDB" id="A0A124HW10"/>
<evidence type="ECO:0000256" key="2">
    <source>
        <dbReference type="SAM" id="Phobius"/>
    </source>
</evidence>
<feature type="transmembrane region" description="Helical" evidence="2">
    <location>
        <begin position="52"/>
        <end position="69"/>
    </location>
</feature>
<reference evidence="3 4" key="1">
    <citation type="submission" date="2015-10" db="EMBL/GenBank/DDBJ databases">
        <title>Draft genome sequence of Streptomyces griseorubiginosus DSM 40469, type strain for the species Streptomyces griseorubiginosus.</title>
        <authorList>
            <person name="Ruckert C."/>
            <person name="Winkler A."/>
            <person name="Kalinowski J."/>
            <person name="Kampfer P."/>
            <person name="Glaeser S."/>
        </authorList>
    </citation>
    <scope>NUCLEOTIDE SEQUENCE [LARGE SCALE GENOMIC DNA]</scope>
    <source>
        <strain evidence="3 4">DSM 40469</strain>
    </source>
</reference>
<keyword evidence="4" id="KW-1185">Reference proteome</keyword>
<protein>
    <recommendedName>
        <fullName evidence="5">Integral membrane protein</fullName>
    </recommendedName>
</protein>
<dbReference type="RefSeq" id="WP_062245283.1">
    <property type="nucleotide sequence ID" value="NZ_JBPJFL010000002.1"/>
</dbReference>
<sequence length="211" mass="22109">MYGHGAAPPARDSGTVITLRVVLAAVGFLSCGLLACAPLFRVAFLRGRAVDWVLAWASLPMSIACFAVVGALPEADHRTDVAMSLVLLLGLFSSVYFLVMDIRVHQQRRFAGYPPPQGPTVHTGYGYPQPTPPFTSTPQPQPQPQPPVPAPGVVPPPPQRPAPARIDQVRAELDELSDYLRKHDSGHGGGTGGTGGGIGGDSTGGHHDGGR</sequence>